<dbReference type="AlphaFoldDB" id="A0A2G5D0P3"/>
<dbReference type="GO" id="GO:1901137">
    <property type="term" value="P:carbohydrate derivative biosynthetic process"/>
    <property type="evidence" value="ECO:0007669"/>
    <property type="project" value="UniProtKB-ARBA"/>
</dbReference>
<dbReference type="InParanoid" id="A0A2G5D0P3"/>
<dbReference type="FunFam" id="3.40.50.2000:FF:000060">
    <property type="entry name" value="Glycosyltransferase"/>
    <property type="match status" value="1"/>
</dbReference>
<evidence type="ECO:0000256" key="2">
    <source>
        <dbReference type="ARBA" id="ARBA00022679"/>
    </source>
</evidence>
<protein>
    <submittedName>
        <fullName evidence="4">Uncharacterized protein</fullName>
    </submittedName>
</protein>
<dbReference type="Gene3D" id="3.40.50.2000">
    <property type="entry name" value="Glycogen Phosphorylase B"/>
    <property type="match status" value="2"/>
</dbReference>
<dbReference type="GO" id="GO:0008194">
    <property type="term" value="F:UDP-glycosyltransferase activity"/>
    <property type="evidence" value="ECO:0007669"/>
    <property type="project" value="InterPro"/>
</dbReference>
<keyword evidence="3" id="KW-0328">Glycosyltransferase</keyword>
<dbReference type="STRING" id="218851.A0A2G5D0P3"/>
<comment type="similarity">
    <text evidence="1 3">Belongs to the UDP-glycosyltransferase family.</text>
</comment>
<dbReference type="PROSITE" id="PS00375">
    <property type="entry name" value="UDPGT"/>
    <property type="match status" value="1"/>
</dbReference>
<dbReference type="InterPro" id="IPR002213">
    <property type="entry name" value="UDP_glucos_trans"/>
</dbReference>
<proteinExistence type="inferred from homology"/>
<dbReference type="Proteomes" id="UP000230069">
    <property type="component" value="Unassembled WGS sequence"/>
</dbReference>
<evidence type="ECO:0000256" key="3">
    <source>
        <dbReference type="RuleBase" id="RU003718"/>
    </source>
</evidence>
<evidence type="ECO:0000256" key="1">
    <source>
        <dbReference type="ARBA" id="ARBA00009995"/>
    </source>
</evidence>
<organism evidence="4 5">
    <name type="scientific">Aquilegia coerulea</name>
    <name type="common">Rocky mountain columbine</name>
    <dbReference type="NCBI Taxonomy" id="218851"/>
    <lineage>
        <taxon>Eukaryota</taxon>
        <taxon>Viridiplantae</taxon>
        <taxon>Streptophyta</taxon>
        <taxon>Embryophyta</taxon>
        <taxon>Tracheophyta</taxon>
        <taxon>Spermatophyta</taxon>
        <taxon>Magnoliopsida</taxon>
        <taxon>Ranunculales</taxon>
        <taxon>Ranunculaceae</taxon>
        <taxon>Thalictroideae</taxon>
        <taxon>Aquilegia</taxon>
    </lineage>
</organism>
<keyword evidence="5" id="KW-1185">Reference proteome</keyword>
<dbReference type="SUPFAM" id="SSF53756">
    <property type="entry name" value="UDP-Glycosyltransferase/glycogen phosphorylase"/>
    <property type="match status" value="1"/>
</dbReference>
<sequence>MFPWLAHGHISPYLELAKKFTQRNFFIYLCSTPINLLSIKNQISIKTFPSIQLVELNLPSLLDLPPHYHTTKSLPLHLQATLKTALDMAKPIFANILSNLKPDLLIYDFIQPWAPEVASQLNIPAIHFMSMEIEAKYTEYLSFILGKEILPVGVLIQEPSNDDKDSVFLEWLNTKERSSTVFVSFGSEYYMSREEIQETAQGLELSEVNFIWVIRFPEGEEVKVDDVLPQGFLERTEERGMVVEGWAPQVKILKHPSIGGFVSHCGWSSVLEGMMLGVPLIAMPMHIDQPLNARLVVELGVGMEVERDESGNGNLVGGKIAKVIKQVVTEKGVEVRKRMMELSESMRNRGDGEINLVVEKLLQLCKM</sequence>
<keyword evidence="2 3" id="KW-0808">Transferase</keyword>
<dbReference type="OrthoDB" id="5835829at2759"/>
<name>A0A2G5D0P3_AQUCA</name>
<accession>A0A2G5D0P3</accession>
<reference evidence="4 5" key="1">
    <citation type="submission" date="2017-09" db="EMBL/GenBank/DDBJ databases">
        <title>WGS assembly of Aquilegia coerulea Goldsmith.</title>
        <authorList>
            <person name="Hodges S."/>
            <person name="Kramer E."/>
            <person name="Nordborg M."/>
            <person name="Tomkins J."/>
            <person name="Borevitz J."/>
            <person name="Derieg N."/>
            <person name="Yan J."/>
            <person name="Mihaltcheva S."/>
            <person name="Hayes R.D."/>
            <person name="Rokhsar D."/>
        </authorList>
    </citation>
    <scope>NUCLEOTIDE SEQUENCE [LARGE SCALE GENOMIC DNA]</scope>
    <source>
        <strain evidence="5">cv. Goldsmith</strain>
    </source>
</reference>
<evidence type="ECO:0000313" key="5">
    <source>
        <dbReference type="Proteomes" id="UP000230069"/>
    </source>
</evidence>
<gene>
    <name evidence="4" type="ORF">AQUCO_03100090v1</name>
</gene>
<dbReference type="InterPro" id="IPR035595">
    <property type="entry name" value="UDP_glycos_trans_CS"/>
</dbReference>
<dbReference type="PANTHER" id="PTHR48044">
    <property type="entry name" value="GLYCOSYLTRANSFERASE"/>
    <property type="match status" value="1"/>
</dbReference>
<dbReference type="PANTHER" id="PTHR48044:SF9">
    <property type="entry name" value="UDP-GLYCOSYLTRANSFERASE SUPERFAMILY PROTEIN"/>
    <property type="match status" value="1"/>
</dbReference>
<dbReference type="EMBL" id="KZ305048">
    <property type="protein sequence ID" value="PIA37092.1"/>
    <property type="molecule type" value="Genomic_DNA"/>
</dbReference>
<evidence type="ECO:0000313" key="4">
    <source>
        <dbReference type="EMBL" id="PIA37092.1"/>
    </source>
</evidence>
<dbReference type="Pfam" id="PF00201">
    <property type="entry name" value="UDPGT"/>
    <property type="match status" value="1"/>
</dbReference>
<dbReference type="CDD" id="cd03784">
    <property type="entry name" value="GT1_Gtf-like"/>
    <property type="match status" value="1"/>
</dbReference>